<evidence type="ECO:0000256" key="1">
    <source>
        <dbReference type="ARBA" id="ARBA00022741"/>
    </source>
</evidence>
<dbReference type="InterPro" id="IPR000719">
    <property type="entry name" value="Prot_kinase_dom"/>
</dbReference>
<dbReference type="SMART" id="SM00220">
    <property type="entry name" value="S_TKc"/>
    <property type="match status" value="1"/>
</dbReference>
<dbReference type="InterPro" id="IPR008271">
    <property type="entry name" value="Ser/Thr_kinase_AS"/>
</dbReference>
<dbReference type="InterPro" id="IPR011009">
    <property type="entry name" value="Kinase-like_dom_sf"/>
</dbReference>
<feature type="transmembrane region" description="Helical" evidence="4">
    <location>
        <begin position="30"/>
        <end position="49"/>
    </location>
</feature>
<keyword evidence="6" id="KW-0808">Transferase</keyword>
<keyword evidence="1 3" id="KW-0547">Nucleotide-binding</keyword>
<feature type="domain" description="Protein kinase" evidence="5">
    <location>
        <begin position="31"/>
        <end position="287"/>
    </location>
</feature>
<dbReference type="GO" id="GO:0005524">
    <property type="term" value="F:ATP binding"/>
    <property type="evidence" value="ECO:0007669"/>
    <property type="project" value="UniProtKB-UniRule"/>
</dbReference>
<keyword evidence="6" id="KW-0418">Kinase</keyword>
<dbReference type="PANTHER" id="PTHR44167">
    <property type="entry name" value="OVARIAN-SPECIFIC SERINE/THREONINE-PROTEIN KINASE LOK-RELATED"/>
    <property type="match status" value="1"/>
</dbReference>
<dbReference type="PROSITE" id="PS00107">
    <property type="entry name" value="PROTEIN_KINASE_ATP"/>
    <property type="match status" value="1"/>
</dbReference>
<keyword evidence="4" id="KW-0812">Transmembrane</keyword>
<evidence type="ECO:0000256" key="2">
    <source>
        <dbReference type="ARBA" id="ARBA00022840"/>
    </source>
</evidence>
<name>A0A5J4VGR8_9EUKA</name>
<comment type="caution">
    <text evidence="6">The sequence shown here is derived from an EMBL/GenBank/DDBJ whole genome shotgun (WGS) entry which is preliminary data.</text>
</comment>
<dbReference type="PROSITE" id="PS00108">
    <property type="entry name" value="PROTEIN_KINASE_ST"/>
    <property type="match status" value="1"/>
</dbReference>
<protein>
    <submittedName>
        <fullName evidence="6">Putative STE/STE11 protein kinase Byr2</fullName>
    </submittedName>
</protein>
<dbReference type="SUPFAM" id="SSF56112">
    <property type="entry name" value="Protein kinase-like (PK-like)"/>
    <property type="match status" value="1"/>
</dbReference>
<reference evidence="6 7" key="1">
    <citation type="submission" date="2019-03" db="EMBL/GenBank/DDBJ databases">
        <title>Single cell metagenomics reveals metabolic interactions within the superorganism composed of flagellate Streblomastix strix and complex community of Bacteroidetes bacteria on its surface.</title>
        <authorList>
            <person name="Treitli S.C."/>
            <person name="Kolisko M."/>
            <person name="Husnik F."/>
            <person name="Keeling P."/>
            <person name="Hampl V."/>
        </authorList>
    </citation>
    <scope>NUCLEOTIDE SEQUENCE [LARGE SCALE GENOMIC DNA]</scope>
    <source>
        <strain evidence="6">ST1C</strain>
    </source>
</reference>
<dbReference type="PROSITE" id="PS50011">
    <property type="entry name" value="PROTEIN_KINASE_DOM"/>
    <property type="match status" value="1"/>
</dbReference>
<dbReference type="EMBL" id="SNRW01007189">
    <property type="protein sequence ID" value="KAA6381675.1"/>
    <property type="molecule type" value="Genomic_DNA"/>
</dbReference>
<dbReference type="Gene3D" id="3.30.200.20">
    <property type="entry name" value="Phosphorylase Kinase, domain 1"/>
    <property type="match status" value="1"/>
</dbReference>
<keyword evidence="4" id="KW-0472">Membrane</keyword>
<dbReference type="AlphaFoldDB" id="A0A5J4VGR8"/>
<dbReference type="Pfam" id="PF00069">
    <property type="entry name" value="Pkinase"/>
    <property type="match status" value="1"/>
</dbReference>
<evidence type="ECO:0000259" key="5">
    <source>
        <dbReference type="PROSITE" id="PS50011"/>
    </source>
</evidence>
<organism evidence="6 7">
    <name type="scientific">Streblomastix strix</name>
    <dbReference type="NCBI Taxonomy" id="222440"/>
    <lineage>
        <taxon>Eukaryota</taxon>
        <taxon>Metamonada</taxon>
        <taxon>Preaxostyla</taxon>
        <taxon>Oxymonadida</taxon>
        <taxon>Streblomastigidae</taxon>
        <taxon>Streblomastix</taxon>
    </lineage>
</organism>
<dbReference type="Proteomes" id="UP000324800">
    <property type="component" value="Unassembled WGS sequence"/>
</dbReference>
<dbReference type="Gene3D" id="1.10.510.10">
    <property type="entry name" value="Transferase(Phosphotransferase) domain 1"/>
    <property type="match status" value="1"/>
</dbReference>
<evidence type="ECO:0000256" key="4">
    <source>
        <dbReference type="SAM" id="Phobius"/>
    </source>
</evidence>
<proteinExistence type="predicted"/>
<keyword evidence="2 3" id="KW-0067">ATP-binding</keyword>
<dbReference type="InterPro" id="IPR017441">
    <property type="entry name" value="Protein_kinase_ATP_BS"/>
</dbReference>
<feature type="binding site" evidence="3">
    <location>
        <position position="59"/>
    </location>
    <ligand>
        <name>ATP</name>
        <dbReference type="ChEBI" id="CHEBI:30616"/>
    </ligand>
</feature>
<gene>
    <name evidence="6" type="ORF">EZS28_022798</name>
</gene>
<evidence type="ECO:0000313" key="7">
    <source>
        <dbReference type="Proteomes" id="UP000324800"/>
    </source>
</evidence>
<evidence type="ECO:0000256" key="3">
    <source>
        <dbReference type="PROSITE-ProRule" id="PRU10141"/>
    </source>
</evidence>
<accession>A0A5J4VGR8</accession>
<evidence type="ECO:0000313" key="6">
    <source>
        <dbReference type="EMBL" id="KAA6381675.1"/>
    </source>
</evidence>
<dbReference type="GO" id="GO:0004672">
    <property type="term" value="F:protein kinase activity"/>
    <property type="evidence" value="ECO:0007669"/>
    <property type="project" value="InterPro"/>
</dbReference>
<sequence>MADKNLKINDELTPSSDEEISDETMLKRNALVPICCIGIGTFGNVYLIFNLENGICAAKIIMQNKFNEKELSIALDLTRDEKQFAFIIKYKKYYQGGPYTIIVTEYANMKTLNIIAEQRHSSLPMHTFRALMKQTLEGMRVFHDSGLIHRDIKCDNILLNCPNGSGRVYVKISDFGFAKKEDLIGEQTYLAGTLPYWSPELVKKPITLTQKVDIYALAISFYHILTHTYPVFSTKLEDYQKKISQMREINRPSDIEDNLLWDLLSHMLEFDHNKRITAAQALQHPFFTSPEAVANISSEQLDLASIANQMKENGDESITEYETNPLFIVPESDLKDFLIRYLQMENELFEMRMSLEEINEKLTTFSKLSSLERDIIFVNIIKQFSKGQEQMQQALSIGLVDKNIDILNQLPVEEVYPLYYQGITSLFQLSSDEQRRIILFEKGLMKYARKAIDCKIECVLENSTHLVQRIIEIVGQSVGDTKENPLRQIFEKDGTIANFRNIS</sequence>
<dbReference type="PANTHER" id="PTHR44167:SF24">
    <property type="entry name" value="SERINE_THREONINE-PROTEIN KINASE CHK2"/>
    <property type="match status" value="1"/>
</dbReference>
<dbReference type="CDD" id="cd00180">
    <property type="entry name" value="PKc"/>
    <property type="match status" value="1"/>
</dbReference>
<keyword evidence="4" id="KW-1133">Transmembrane helix</keyword>